<evidence type="ECO:0000313" key="1">
    <source>
        <dbReference type="EMBL" id="MBE9635735.1"/>
    </source>
</evidence>
<dbReference type="RefSeq" id="WP_194133041.1">
    <property type="nucleotide sequence ID" value="NZ_JADFFK010000001.1"/>
</dbReference>
<name>A0ABR9WWS5_9RHOB</name>
<organism evidence="1 2">
    <name type="scientific">Salipiger mangrovisoli</name>
    <dbReference type="NCBI Taxonomy" id="2865933"/>
    <lineage>
        <taxon>Bacteria</taxon>
        <taxon>Pseudomonadati</taxon>
        <taxon>Pseudomonadota</taxon>
        <taxon>Alphaproteobacteria</taxon>
        <taxon>Rhodobacterales</taxon>
        <taxon>Roseobacteraceae</taxon>
        <taxon>Salipiger</taxon>
    </lineage>
</organism>
<gene>
    <name evidence="1" type="ORF">IQ782_02660</name>
</gene>
<dbReference type="EMBL" id="JADFFK010000001">
    <property type="protein sequence ID" value="MBE9635735.1"/>
    <property type="molecule type" value="Genomic_DNA"/>
</dbReference>
<protein>
    <recommendedName>
        <fullName evidence="3">STAS/SEC14 domain-containing protein</fullName>
    </recommendedName>
</protein>
<dbReference type="Proteomes" id="UP000607796">
    <property type="component" value="Unassembled WGS sequence"/>
</dbReference>
<evidence type="ECO:0000313" key="2">
    <source>
        <dbReference type="Proteomes" id="UP000607796"/>
    </source>
</evidence>
<keyword evidence="2" id="KW-1185">Reference proteome</keyword>
<proteinExistence type="predicted"/>
<comment type="caution">
    <text evidence="1">The sequence shown here is derived from an EMBL/GenBank/DDBJ whole genome shotgun (WGS) entry which is preliminary data.</text>
</comment>
<reference evidence="1 2" key="1">
    <citation type="journal article" date="2021" name="Int. J. Syst. Evol. Microbiol.">
        <title>Salipiger mangrovisoli sp. nov., isolated from mangrove soil and the proposal for the reclassification of Paraphaeobacter pallidus as Salipiger pallidus comb. nov.</title>
        <authorList>
            <person name="Du J."/>
            <person name="Liu Y."/>
            <person name="Pei T."/>
            <person name="Deng M.R."/>
            <person name="Zhu H."/>
        </authorList>
    </citation>
    <scope>NUCLEOTIDE SEQUENCE [LARGE SCALE GENOMIC DNA]</scope>
    <source>
        <strain evidence="1 2">6D45A</strain>
    </source>
</reference>
<sequence length="139" mass="15638">MSGEFRIFAERGLVYLNFSGETHIDECLETLTQLAKAPEWRPQYGLLVDNSRVTTYHGDFPDMQRFGEKLEGIWAFAECTIRVAYYSPSDLSFGVARMAQQVLAKRLPLDIHVFRDEAGALALLGQAETQLSELFATTA</sequence>
<accession>A0ABR9WWS5</accession>
<evidence type="ECO:0008006" key="3">
    <source>
        <dbReference type="Google" id="ProtNLM"/>
    </source>
</evidence>